<reference evidence="1" key="2">
    <citation type="journal article" date="2015" name="Data Brief">
        <title>Shoot transcriptome of the giant reed, Arundo donax.</title>
        <authorList>
            <person name="Barrero R.A."/>
            <person name="Guerrero F.D."/>
            <person name="Moolhuijzen P."/>
            <person name="Goolsby J.A."/>
            <person name="Tidwell J."/>
            <person name="Bellgard S.E."/>
            <person name="Bellgard M.I."/>
        </authorList>
    </citation>
    <scope>NUCLEOTIDE SEQUENCE</scope>
    <source>
        <tissue evidence="1">Shoot tissue taken approximately 20 cm above the soil surface</tissue>
    </source>
</reference>
<proteinExistence type="predicted"/>
<sequence>MVFSLKTKHRTEQPNTSSVSRKFSRILGAVIVQTEIILH</sequence>
<protein>
    <submittedName>
        <fullName evidence="1">Uncharacterized protein</fullName>
    </submittedName>
</protein>
<dbReference type="AlphaFoldDB" id="A0A0A9AZV0"/>
<name>A0A0A9AZV0_ARUDO</name>
<accession>A0A0A9AZV0</accession>
<evidence type="ECO:0000313" key="1">
    <source>
        <dbReference type="EMBL" id="JAD56596.1"/>
    </source>
</evidence>
<dbReference type="EMBL" id="GBRH01241299">
    <property type="protein sequence ID" value="JAD56596.1"/>
    <property type="molecule type" value="Transcribed_RNA"/>
</dbReference>
<organism evidence="1">
    <name type="scientific">Arundo donax</name>
    <name type="common">Giant reed</name>
    <name type="synonym">Donax arundinaceus</name>
    <dbReference type="NCBI Taxonomy" id="35708"/>
    <lineage>
        <taxon>Eukaryota</taxon>
        <taxon>Viridiplantae</taxon>
        <taxon>Streptophyta</taxon>
        <taxon>Embryophyta</taxon>
        <taxon>Tracheophyta</taxon>
        <taxon>Spermatophyta</taxon>
        <taxon>Magnoliopsida</taxon>
        <taxon>Liliopsida</taxon>
        <taxon>Poales</taxon>
        <taxon>Poaceae</taxon>
        <taxon>PACMAD clade</taxon>
        <taxon>Arundinoideae</taxon>
        <taxon>Arundineae</taxon>
        <taxon>Arundo</taxon>
    </lineage>
</organism>
<reference evidence="1" key="1">
    <citation type="submission" date="2014-09" db="EMBL/GenBank/DDBJ databases">
        <authorList>
            <person name="Magalhaes I.L.F."/>
            <person name="Oliveira U."/>
            <person name="Santos F.R."/>
            <person name="Vidigal T.H.D.A."/>
            <person name="Brescovit A.D."/>
            <person name="Santos A.J."/>
        </authorList>
    </citation>
    <scope>NUCLEOTIDE SEQUENCE</scope>
    <source>
        <tissue evidence="1">Shoot tissue taken approximately 20 cm above the soil surface</tissue>
    </source>
</reference>